<evidence type="ECO:0000313" key="4">
    <source>
        <dbReference type="Proteomes" id="UP000585474"/>
    </source>
</evidence>
<organism evidence="3 4">
    <name type="scientific">Actinidia rufa</name>
    <dbReference type="NCBI Taxonomy" id="165716"/>
    <lineage>
        <taxon>Eukaryota</taxon>
        <taxon>Viridiplantae</taxon>
        <taxon>Streptophyta</taxon>
        <taxon>Embryophyta</taxon>
        <taxon>Tracheophyta</taxon>
        <taxon>Spermatophyta</taxon>
        <taxon>Magnoliopsida</taxon>
        <taxon>eudicotyledons</taxon>
        <taxon>Gunneridae</taxon>
        <taxon>Pentapetalae</taxon>
        <taxon>asterids</taxon>
        <taxon>Ericales</taxon>
        <taxon>Actinidiaceae</taxon>
        <taxon>Actinidia</taxon>
    </lineage>
</organism>
<feature type="coiled-coil region" evidence="1">
    <location>
        <begin position="402"/>
        <end position="443"/>
    </location>
</feature>
<gene>
    <name evidence="3" type="ORF">Acr_14g0002130</name>
</gene>
<comment type="caution">
    <text evidence="3">The sequence shown here is derived from an EMBL/GenBank/DDBJ whole genome shotgun (WGS) entry which is preliminary data.</text>
</comment>
<feature type="compositionally biased region" description="Acidic residues" evidence="2">
    <location>
        <begin position="205"/>
        <end position="218"/>
    </location>
</feature>
<proteinExistence type="predicted"/>
<protein>
    <submittedName>
        <fullName evidence="3">Uncharacterized protein</fullName>
    </submittedName>
</protein>
<keyword evidence="4" id="KW-1185">Reference proteome</keyword>
<feature type="region of interest" description="Disordered" evidence="2">
    <location>
        <begin position="175"/>
        <end position="194"/>
    </location>
</feature>
<feature type="compositionally biased region" description="Basic and acidic residues" evidence="2">
    <location>
        <begin position="274"/>
        <end position="287"/>
    </location>
</feature>
<dbReference type="EMBL" id="BJWL01000014">
    <property type="protein sequence ID" value="GFZ00578.1"/>
    <property type="molecule type" value="Genomic_DNA"/>
</dbReference>
<feature type="compositionally biased region" description="Low complexity" evidence="2">
    <location>
        <begin position="178"/>
        <end position="193"/>
    </location>
</feature>
<dbReference type="OrthoDB" id="1750920at2759"/>
<name>A0A7J0FRN5_9ERIC</name>
<sequence length="548" mass="60795">MALNWAQLLVHDDEALARFRANHRIPDDVLIERPSPNNATDWVKGEGNRIPVRTWFIHQDGLRFSLRNMLKKVMSLCRLTFMQVSINFVRIVLAMDALTDDPNHFSISRHRGYILVGFNARYWRRSERCVAAIRAVNNFGRTRKVVDLLGSSLSIEVNDLIKGIAAELRRLEKEAEGESTGSSSSSSSDLSSSWDIDLRAVGDEEDGDVEVEDDEEVNQVDNQAQVPSIAPLAQVPATKPILVLSSDSEAADDLNFLKLEGEGRQHSTQAKGSRQKEGYGGRSRETDPQSDSGSSEPSQGLVTCPLPPRRPAKGKGSNTQRGLPVKRKEGVLAAPLALPSSGTTFAAVDLGKQVTTADTSKDHKTCLALRNVIMLPQDVVDLAAEDLEEFGGRLVMMDAQKIHGLEKELKQARSELANARNAVENAIEQRNNALQEMAELQKMAYGTVYRRVFDCTYNRPRDTYEKLHPDLPAAYSPILLLGFDEEEYANMPPEGGGWRCCCGPEQQTCPRAKFGALVEFRANFFLTFAEYTRANPRGTEFEAIMELG</sequence>
<keyword evidence="1" id="KW-0175">Coiled coil</keyword>
<feature type="compositionally biased region" description="Polar residues" evidence="2">
    <location>
        <begin position="289"/>
        <end position="301"/>
    </location>
</feature>
<accession>A0A7J0FRN5</accession>
<dbReference type="Proteomes" id="UP000585474">
    <property type="component" value="Unassembled WGS sequence"/>
</dbReference>
<evidence type="ECO:0000313" key="3">
    <source>
        <dbReference type="EMBL" id="GFZ00578.1"/>
    </source>
</evidence>
<dbReference type="AlphaFoldDB" id="A0A7J0FRN5"/>
<feature type="region of interest" description="Disordered" evidence="2">
    <location>
        <begin position="260"/>
        <end position="327"/>
    </location>
</feature>
<reference evidence="3 4" key="1">
    <citation type="submission" date="2019-07" db="EMBL/GenBank/DDBJ databases">
        <title>De Novo Assembly of kiwifruit Actinidia rufa.</title>
        <authorList>
            <person name="Sugita-Konishi S."/>
            <person name="Sato K."/>
            <person name="Mori E."/>
            <person name="Abe Y."/>
            <person name="Kisaki G."/>
            <person name="Hamano K."/>
            <person name="Suezawa K."/>
            <person name="Otani M."/>
            <person name="Fukuda T."/>
            <person name="Manabe T."/>
            <person name="Gomi K."/>
            <person name="Tabuchi M."/>
            <person name="Akimitsu K."/>
            <person name="Kataoka I."/>
        </authorList>
    </citation>
    <scope>NUCLEOTIDE SEQUENCE [LARGE SCALE GENOMIC DNA]</scope>
    <source>
        <strain evidence="4">cv. Fuchu</strain>
    </source>
</reference>
<evidence type="ECO:0000256" key="1">
    <source>
        <dbReference type="SAM" id="Coils"/>
    </source>
</evidence>
<evidence type="ECO:0000256" key="2">
    <source>
        <dbReference type="SAM" id="MobiDB-lite"/>
    </source>
</evidence>
<feature type="region of interest" description="Disordered" evidence="2">
    <location>
        <begin position="205"/>
        <end position="225"/>
    </location>
</feature>